<reference evidence="2 3" key="1">
    <citation type="submission" date="2020-02" db="EMBL/GenBank/DDBJ databases">
        <title>Draft genome sequence of Limisphaera ngatamarikiensis NGM72.4T, a thermophilic Verrucomicrobia grouped in subdivision 3.</title>
        <authorList>
            <person name="Carere C.R."/>
            <person name="Steen J."/>
            <person name="Hugenholtz P."/>
            <person name="Stott M.B."/>
        </authorList>
    </citation>
    <scope>NUCLEOTIDE SEQUENCE [LARGE SCALE GENOMIC DNA]</scope>
    <source>
        <strain evidence="2 3">NGM72.4</strain>
    </source>
</reference>
<evidence type="ECO:0000259" key="1">
    <source>
        <dbReference type="PROSITE" id="PS50972"/>
    </source>
</evidence>
<dbReference type="RefSeq" id="WP_165105127.1">
    <property type="nucleotide sequence ID" value="NZ_JAAKYA010000004.1"/>
</dbReference>
<protein>
    <submittedName>
        <fullName evidence="2">Dihydropteroate synthase</fullName>
        <ecNumber evidence="2">2.5.1.15</ecNumber>
    </submittedName>
</protein>
<proteinExistence type="predicted"/>
<dbReference type="GO" id="GO:0005829">
    <property type="term" value="C:cytosol"/>
    <property type="evidence" value="ECO:0007669"/>
    <property type="project" value="TreeGrafter"/>
</dbReference>
<gene>
    <name evidence="2" type="ORF">G4L39_00600</name>
</gene>
<sequence>MLTLEHLASLVERYGDALQARVQPMSLGGRELPFGRRPVLMGVINLSPDSWYRESVCLNTETAVRRGRVLQAQGADLVDVGAESTLAHAARVEDALQQSRLCPVVRELAAAGVLVSVETYSAAVAQAVLEAGARVINLTGTAEADAVYDLVAAHDAGLILCYVQGAHVRAVGDFDFGADVVGRMTDWFGRELDRARQRGVEKVILDPGLGFYYRNLQDSARRVRHQMEVFLQTFRLRTLGCPVCHALPHAFEYFGEEVRCAEPFFAVLAALGRTDLFRTHEVPRVRAVLETLQVY</sequence>
<keyword evidence="3" id="KW-1185">Reference proteome</keyword>
<dbReference type="PROSITE" id="PS50972">
    <property type="entry name" value="PTERIN_BINDING"/>
    <property type="match status" value="1"/>
</dbReference>
<dbReference type="GO" id="GO:0009396">
    <property type="term" value="P:folic acid-containing compound biosynthetic process"/>
    <property type="evidence" value="ECO:0007669"/>
    <property type="project" value="InterPro"/>
</dbReference>
<accession>A0A6M1RMF2</accession>
<dbReference type="InterPro" id="IPR011005">
    <property type="entry name" value="Dihydropteroate_synth-like_sf"/>
</dbReference>
<dbReference type="GO" id="GO:0004156">
    <property type="term" value="F:dihydropteroate synthase activity"/>
    <property type="evidence" value="ECO:0007669"/>
    <property type="project" value="UniProtKB-EC"/>
</dbReference>
<dbReference type="InterPro" id="IPR000489">
    <property type="entry name" value="Pterin-binding_dom"/>
</dbReference>
<dbReference type="Gene3D" id="3.20.20.20">
    <property type="entry name" value="Dihydropteroate synthase-like"/>
    <property type="match status" value="1"/>
</dbReference>
<dbReference type="EC" id="2.5.1.15" evidence="2"/>
<dbReference type="InterPro" id="IPR045031">
    <property type="entry name" value="DHP_synth-like"/>
</dbReference>
<dbReference type="SUPFAM" id="SSF51717">
    <property type="entry name" value="Dihydropteroate synthetase-like"/>
    <property type="match status" value="1"/>
</dbReference>
<feature type="domain" description="Pterin-binding" evidence="1">
    <location>
        <begin position="38"/>
        <end position="290"/>
    </location>
</feature>
<dbReference type="Pfam" id="PF00809">
    <property type="entry name" value="Pterin_bind"/>
    <property type="match status" value="1"/>
</dbReference>
<dbReference type="Proteomes" id="UP000477311">
    <property type="component" value="Unassembled WGS sequence"/>
</dbReference>
<dbReference type="AlphaFoldDB" id="A0A6M1RMF2"/>
<dbReference type="EMBL" id="JAAKYA010000004">
    <property type="protein sequence ID" value="NGO37905.1"/>
    <property type="molecule type" value="Genomic_DNA"/>
</dbReference>
<evidence type="ECO:0000313" key="3">
    <source>
        <dbReference type="Proteomes" id="UP000477311"/>
    </source>
</evidence>
<evidence type="ECO:0000313" key="2">
    <source>
        <dbReference type="EMBL" id="NGO37905.1"/>
    </source>
</evidence>
<dbReference type="PANTHER" id="PTHR20941:SF8">
    <property type="entry name" value="INACTIVE DIHYDROPTEROATE SYNTHASE 2"/>
    <property type="match status" value="1"/>
</dbReference>
<organism evidence="2 3">
    <name type="scientific">Limisphaera ngatamarikiensis</name>
    <dbReference type="NCBI Taxonomy" id="1324935"/>
    <lineage>
        <taxon>Bacteria</taxon>
        <taxon>Pseudomonadati</taxon>
        <taxon>Verrucomicrobiota</taxon>
        <taxon>Verrucomicrobiia</taxon>
        <taxon>Limisphaerales</taxon>
        <taxon>Limisphaeraceae</taxon>
        <taxon>Limisphaera</taxon>
    </lineage>
</organism>
<comment type="caution">
    <text evidence="2">The sequence shown here is derived from an EMBL/GenBank/DDBJ whole genome shotgun (WGS) entry which is preliminary data.</text>
</comment>
<dbReference type="PANTHER" id="PTHR20941">
    <property type="entry name" value="FOLATE SYNTHESIS PROTEINS"/>
    <property type="match status" value="1"/>
</dbReference>
<keyword evidence="2" id="KW-0808">Transferase</keyword>
<name>A0A6M1RMF2_9BACT</name>